<evidence type="ECO:0000313" key="2">
    <source>
        <dbReference type="EMBL" id="SFV66510.1"/>
    </source>
</evidence>
<keyword evidence="1" id="KW-0812">Transmembrane</keyword>
<protein>
    <submittedName>
        <fullName evidence="2">Uncharacterized protein</fullName>
    </submittedName>
</protein>
<sequence length="109" mass="12628">MELLYILTIFSLLGFIGVIGYLVSEKMKEDRKSEACELLEEKIGRLESYLYELEERLGVSSDEEKEKIIEMYIDGKELFVIENTLNIPRPKIEAVLKAYKSKAKEDIFG</sequence>
<gene>
    <name evidence="2" type="ORF">MNB_SV-12-1371</name>
</gene>
<accession>A0A1W1CKT8</accession>
<name>A0A1W1CKT8_9ZZZZ</name>
<reference evidence="2" key="1">
    <citation type="submission" date="2016-10" db="EMBL/GenBank/DDBJ databases">
        <authorList>
            <person name="de Groot N.N."/>
        </authorList>
    </citation>
    <scope>NUCLEOTIDE SEQUENCE</scope>
</reference>
<proteinExistence type="predicted"/>
<keyword evidence="1" id="KW-1133">Transmembrane helix</keyword>
<dbReference type="AlphaFoldDB" id="A0A1W1CKT8"/>
<dbReference type="EMBL" id="FPHE01000152">
    <property type="protein sequence ID" value="SFV66510.1"/>
    <property type="molecule type" value="Genomic_DNA"/>
</dbReference>
<evidence type="ECO:0000256" key="1">
    <source>
        <dbReference type="SAM" id="Phobius"/>
    </source>
</evidence>
<keyword evidence="1" id="KW-0472">Membrane</keyword>
<organism evidence="2">
    <name type="scientific">hydrothermal vent metagenome</name>
    <dbReference type="NCBI Taxonomy" id="652676"/>
    <lineage>
        <taxon>unclassified sequences</taxon>
        <taxon>metagenomes</taxon>
        <taxon>ecological metagenomes</taxon>
    </lineage>
</organism>
<feature type="transmembrane region" description="Helical" evidence="1">
    <location>
        <begin position="6"/>
        <end position="23"/>
    </location>
</feature>